<evidence type="ECO:0000256" key="2">
    <source>
        <dbReference type="ARBA" id="ARBA00022598"/>
    </source>
</evidence>
<dbReference type="SUPFAM" id="SSF47323">
    <property type="entry name" value="Anticodon-binding domain of a subclass of class I aminoacyl-tRNA synthetases"/>
    <property type="match status" value="1"/>
</dbReference>
<organism evidence="12 13">
    <name type="scientific">Candidatus Harrisonbacteria bacterium RIFCSPLOWO2_02_FULL_41_13b</name>
    <dbReference type="NCBI Taxonomy" id="1798409"/>
    <lineage>
        <taxon>Bacteria</taxon>
        <taxon>Candidatus Harrisoniibacteriota</taxon>
    </lineage>
</organism>
<dbReference type="SMART" id="SM01016">
    <property type="entry name" value="Arg_tRNA_synt_N"/>
    <property type="match status" value="1"/>
</dbReference>
<dbReference type="Gene3D" id="3.30.1360.70">
    <property type="entry name" value="Arginyl tRNA synthetase N-terminal domain"/>
    <property type="match status" value="1"/>
</dbReference>
<dbReference type="InterPro" id="IPR035684">
    <property type="entry name" value="ArgRS_core"/>
</dbReference>
<evidence type="ECO:0000256" key="7">
    <source>
        <dbReference type="ARBA" id="ARBA00049339"/>
    </source>
</evidence>
<dbReference type="CDD" id="cd00671">
    <property type="entry name" value="ArgRS_core"/>
    <property type="match status" value="1"/>
</dbReference>
<dbReference type="Pfam" id="PF00750">
    <property type="entry name" value="tRNA-synt_1d"/>
    <property type="match status" value="1"/>
</dbReference>
<dbReference type="NCBIfam" id="TIGR00456">
    <property type="entry name" value="argS"/>
    <property type="match status" value="1"/>
</dbReference>
<evidence type="ECO:0000256" key="8">
    <source>
        <dbReference type="HAMAP-Rule" id="MF_00123"/>
    </source>
</evidence>
<keyword evidence="8" id="KW-0963">Cytoplasm</keyword>
<dbReference type="HAMAP" id="MF_00123">
    <property type="entry name" value="Arg_tRNA_synth"/>
    <property type="match status" value="1"/>
</dbReference>
<dbReference type="InterPro" id="IPR008909">
    <property type="entry name" value="DALR_anticod-bd"/>
</dbReference>
<dbReference type="PANTHER" id="PTHR11956:SF5">
    <property type="entry name" value="ARGININE--TRNA LIGASE, CYTOPLASMIC"/>
    <property type="match status" value="1"/>
</dbReference>
<protein>
    <recommendedName>
        <fullName evidence="8">Arginine--tRNA ligase</fullName>
        <ecNumber evidence="8">6.1.1.19</ecNumber>
    </recommendedName>
    <alternativeName>
        <fullName evidence="8">Arginyl-tRNA synthetase</fullName>
        <shortName evidence="8">ArgRS</shortName>
    </alternativeName>
</protein>
<feature type="short sequence motif" description="'HIGH' region" evidence="8">
    <location>
        <begin position="123"/>
        <end position="133"/>
    </location>
</feature>
<evidence type="ECO:0000259" key="11">
    <source>
        <dbReference type="SMART" id="SM01016"/>
    </source>
</evidence>
<dbReference type="SUPFAM" id="SSF52374">
    <property type="entry name" value="Nucleotidylyl transferase"/>
    <property type="match status" value="1"/>
</dbReference>
<dbReference type="PRINTS" id="PR01038">
    <property type="entry name" value="TRNASYNTHARG"/>
</dbReference>
<dbReference type="GO" id="GO:0006420">
    <property type="term" value="P:arginyl-tRNA aminoacylation"/>
    <property type="evidence" value="ECO:0007669"/>
    <property type="project" value="UniProtKB-UniRule"/>
</dbReference>
<dbReference type="EC" id="6.1.1.19" evidence="8"/>
<comment type="subcellular location">
    <subcellularLocation>
        <location evidence="8">Cytoplasm</location>
    </subcellularLocation>
</comment>
<dbReference type="InterPro" id="IPR005148">
    <property type="entry name" value="Arg-tRNA-synth_N"/>
</dbReference>
<dbReference type="AlphaFoldDB" id="A0A1G1ZUJ8"/>
<evidence type="ECO:0000256" key="3">
    <source>
        <dbReference type="ARBA" id="ARBA00022741"/>
    </source>
</evidence>
<comment type="subunit">
    <text evidence="8">Monomer.</text>
</comment>
<sequence>MLRKIEAVIKKAVGGKVQVFVTTSEKPEFGDYSTNIAFSLAKEKTFRQAQGKKFPAEIAGDLVKKIQNSDKKRFFEKVESTGGFVNLWVSKKVLIGELGSLLKTKSYNPKAKRLKINLEFISANPTGPLTMANGRGGFLGDTLAKILEVAGHKVTREYYINDAGNQIRLLGDSILAVLGKVLERDEHYQGAYIKDLADVLKSKILSSTGEKKLDSEAIGRLAAAELLKQIKISLKNSGIEFNNWFSEYENLHKKDELKKVLALLEKKGLVEKKEGAVWLKQFVIGGLFARPDSKKESGLGLKTSDIADPDATVGAGEKDRVLVKSDGKPTYFLSDLAYHYDKFVKRKFDLAVDIWGADHHGYVARLQSGVKALGIDSDRLKIIITQLVRLIEDGKEVRMSKRKGDFITLDELIEELGGKPSSAKASAGRDAARFFFLMHTPDSHMDFDLALAKERSLKNPVYYVQYAYVRAFNILKRADAESKISDLKSLSKESELALIKELVKFPDMVLQIAEDYQVSRLARYAMSVARAFNNFYEKERVIGENGEVLPERLALVTVFKDIFARVFALLGIDAPEKM</sequence>
<name>A0A1G1ZUJ8_9BACT</name>
<evidence type="ECO:0000256" key="9">
    <source>
        <dbReference type="RuleBase" id="RU363038"/>
    </source>
</evidence>
<feature type="domain" description="DALR anticodon binding" evidence="10">
    <location>
        <begin position="464"/>
        <end position="578"/>
    </location>
</feature>
<keyword evidence="3 8" id="KW-0547">Nucleotide-binding</keyword>
<dbReference type="Proteomes" id="UP000177690">
    <property type="component" value="Unassembled WGS sequence"/>
</dbReference>
<evidence type="ECO:0000259" key="10">
    <source>
        <dbReference type="SMART" id="SM00836"/>
    </source>
</evidence>
<keyword evidence="4 8" id="KW-0067">ATP-binding</keyword>
<dbReference type="InterPro" id="IPR014729">
    <property type="entry name" value="Rossmann-like_a/b/a_fold"/>
</dbReference>
<comment type="catalytic activity">
    <reaction evidence="7 8">
        <text>tRNA(Arg) + L-arginine + ATP = L-arginyl-tRNA(Arg) + AMP + diphosphate</text>
        <dbReference type="Rhea" id="RHEA:20301"/>
        <dbReference type="Rhea" id="RHEA-COMP:9658"/>
        <dbReference type="Rhea" id="RHEA-COMP:9673"/>
        <dbReference type="ChEBI" id="CHEBI:30616"/>
        <dbReference type="ChEBI" id="CHEBI:32682"/>
        <dbReference type="ChEBI" id="CHEBI:33019"/>
        <dbReference type="ChEBI" id="CHEBI:78442"/>
        <dbReference type="ChEBI" id="CHEBI:78513"/>
        <dbReference type="ChEBI" id="CHEBI:456215"/>
        <dbReference type="EC" id="6.1.1.19"/>
    </reaction>
</comment>
<comment type="similarity">
    <text evidence="1 8 9">Belongs to the class-I aminoacyl-tRNA synthetase family.</text>
</comment>
<dbReference type="SUPFAM" id="SSF55190">
    <property type="entry name" value="Arginyl-tRNA synthetase (ArgRS), N-terminal 'additional' domain"/>
    <property type="match status" value="1"/>
</dbReference>
<dbReference type="STRING" id="1798409.A3I24_01350"/>
<keyword evidence="6 8" id="KW-0030">Aminoacyl-tRNA synthetase</keyword>
<evidence type="ECO:0000256" key="4">
    <source>
        <dbReference type="ARBA" id="ARBA00022840"/>
    </source>
</evidence>
<dbReference type="Pfam" id="PF05746">
    <property type="entry name" value="DALR_1"/>
    <property type="match status" value="1"/>
</dbReference>
<dbReference type="GO" id="GO:0005524">
    <property type="term" value="F:ATP binding"/>
    <property type="evidence" value="ECO:0007669"/>
    <property type="project" value="UniProtKB-UniRule"/>
</dbReference>
<dbReference type="InterPro" id="IPR009080">
    <property type="entry name" value="tRNAsynth_Ia_anticodon-bd"/>
</dbReference>
<keyword evidence="5 8" id="KW-0648">Protein biosynthesis</keyword>
<evidence type="ECO:0000256" key="1">
    <source>
        <dbReference type="ARBA" id="ARBA00005594"/>
    </source>
</evidence>
<dbReference type="Gene3D" id="3.40.50.620">
    <property type="entry name" value="HUPs"/>
    <property type="match status" value="1"/>
</dbReference>
<dbReference type="GO" id="GO:0005737">
    <property type="term" value="C:cytoplasm"/>
    <property type="evidence" value="ECO:0007669"/>
    <property type="project" value="UniProtKB-SubCell"/>
</dbReference>
<comment type="caution">
    <text evidence="12">The sequence shown here is derived from an EMBL/GenBank/DDBJ whole genome shotgun (WGS) entry which is preliminary data.</text>
</comment>
<dbReference type="Gene3D" id="1.10.730.10">
    <property type="entry name" value="Isoleucyl-tRNA Synthetase, Domain 1"/>
    <property type="match status" value="1"/>
</dbReference>
<gene>
    <name evidence="8" type="primary">argS</name>
    <name evidence="12" type="ORF">A3I24_01350</name>
</gene>
<feature type="domain" description="Arginyl tRNA synthetase N-terminal" evidence="11">
    <location>
        <begin position="3"/>
        <end position="89"/>
    </location>
</feature>
<dbReference type="PANTHER" id="PTHR11956">
    <property type="entry name" value="ARGINYL-TRNA SYNTHETASE"/>
    <property type="match status" value="1"/>
</dbReference>
<dbReference type="InterPro" id="IPR001278">
    <property type="entry name" value="Arg-tRNA-ligase"/>
</dbReference>
<reference evidence="12 13" key="1">
    <citation type="journal article" date="2016" name="Nat. Commun.">
        <title>Thousands of microbial genomes shed light on interconnected biogeochemical processes in an aquifer system.</title>
        <authorList>
            <person name="Anantharaman K."/>
            <person name="Brown C.T."/>
            <person name="Hug L.A."/>
            <person name="Sharon I."/>
            <person name="Castelle C.J."/>
            <person name="Probst A.J."/>
            <person name="Thomas B.C."/>
            <person name="Singh A."/>
            <person name="Wilkins M.J."/>
            <person name="Karaoz U."/>
            <person name="Brodie E.L."/>
            <person name="Williams K.H."/>
            <person name="Hubbard S.S."/>
            <person name="Banfield J.F."/>
        </authorList>
    </citation>
    <scope>NUCLEOTIDE SEQUENCE [LARGE SCALE GENOMIC DNA]</scope>
</reference>
<keyword evidence="2 8" id="KW-0436">Ligase</keyword>
<evidence type="ECO:0000313" key="13">
    <source>
        <dbReference type="Proteomes" id="UP000177690"/>
    </source>
</evidence>
<accession>A0A1G1ZUJ8</accession>
<proteinExistence type="inferred from homology"/>
<dbReference type="GO" id="GO:0004814">
    <property type="term" value="F:arginine-tRNA ligase activity"/>
    <property type="evidence" value="ECO:0007669"/>
    <property type="project" value="UniProtKB-UniRule"/>
</dbReference>
<dbReference type="SMART" id="SM00836">
    <property type="entry name" value="DALR_1"/>
    <property type="match status" value="1"/>
</dbReference>
<dbReference type="EMBL" id="MHJL01000015">
    <property type="protein sequence ID" value="OGY67806.1"/>
    <property type="molecule type" value="Genomic_DNA"/>
</dbReference>
<dbReference type="Pfam" id="PF03485">
    <property type="entry name" value="Arg_tRNA_synt_N"/>
    <property type="match status" value="1"/>
</dbReference>
<evidence type="ECO:0000256" key="5">
    <source>
        <dbReference type="ARBA" id="ARBA00022917"/>
    </source>
</evidence>
<dbReference type="InterPro" id="IPR036695">
    <property type="entry name" value="Arg-tRNA-synth_N_sf"/>
</dbReference>
<evidence type="ECO:0000256" key="6">
    <source>
        <dbReference type="ARBA" id="ARBA00023146"/>
    </source>
</evidence>
<evidence type="ECO:0000313" key="12">
    <source>
        <dbReference type="EMBL" id="OGY67806.1"/>
    </source>
</evidence>